<dbReference type="EMBL" id="JACBZH010000001">
    <property type="protein sequence ID" value="NYH90374.1"/>
    <property type="molecule type" value="Genomic_DNA"/>
</dbReference>
<dbReference type="Proteomes" id="UP000579605">
    <property type="component" value="Unassembled WGS sequence"/>
</dbReference>
<proteinExistence type="predicted"/>
<dbReference type="RefSeq" id="WP_272955880.1">
    <property type="nucleotide sequence ID" value="NZ_BAAARR010000016.1"/>
</dbReference>
<organism evidence="1 2">
    <name type="scientific">Actinopolymorpha rutila</name>
    <dbReference type="NCBI Taxonomy" id="446787"/>
    <lineage>
        <taxon>Bacteria</taxon>
        <taxon>Bacillati</taxon>
        <taxon>Actinomycetota</taxon>
        <taxon>Actinomycetes</taxon>
        <taxon>Propionibacteriales</taxon>
        <taxon>Actinopolymorphaceae</taxon>
        <taxon>Actinopolymorpha</taxon>
    </lineage>
</organism>
<keyword evidence="2" id="KW-1185">Reference proteome</keyword>
<comment type="caution">
    <text evidence="1">The sequence shown here is derived from an EMBL/GenBank/DDBJ whole genome shotgun (WGS) entry which is preliminary data.</text>
</comment>
<reference evidence="1 2" key="1">
    <citation type="submission" date="2020-07" db="EMBL/GenBank/DDBJ databases">
        <title>Sequencing the genomes of 1000 actinobacteria strains.</title>
        <authorList>
            <person name="Klenk H.-P."/>
        </authorList>
    </citation>
    <scope>NUCLEOTIDE SEQUENCE [LARGE SCALE GENOMIC DNA]</scope>
    <source>
        <strain evidence="1 2">DSM 18448</strain>
    </source>
</reference>
<evidence type="ECO:0000313" key="2">
    <source>
        <dbReference type="Proteomes" id="UP000579605"/>
    </source>
</evidence>
<gene>
    <name evidence="1" type="ORF">F4554_003012</name>
</gene>
<name>A0A852ZBT5_9ACTN</name>
<accession>A0A852ZBT5</accession>
<dbReference type="AlphaFoldDB" id="A0A852ZBT5"/>
<evidence type="ECO:0000313" key="1">
    <source>
        <dbReference type="EMBL" id="NYH90374.1"/>
    </source>
</evidence>
<sequence length="41" mass="4327">MIVGARLILVSVLVLVMVRLAVVGAGVRCVRHALTVGRTMP</sequence>
<protein>
    <submittedName>
        <fullName evidence="1">Uncharacterized protein</fullName>
    </submittedName>
</protein>